<gene>
    <name evidence="3" type="ORF">B0A52_03798</name>
</gene>
<dbReference type="VEuPathDB" id="FungiDB:PV10_08435"/>
<feature type="domain" description="DUF7918" evidence="2">
    <location>
        <begin position="94"/>
        <end position="189"/>
    </location>
</feature>
<sequence length="271" mass="31020">MAITDDFKVTIHSNGKLATEYDDDDNAETNATTHPPKSNHIVKYIEAVPGEFFEFHYRIRHPRRILKDNAISFEFYVNGDYVTGEMDAGGDVGDLRHKYANLGTLRVNVWRSVTTGRSSHKPTSMPESKVVSEEAMKGKPIDVSTSYVRTPLPKTHPWVSVRYLDKTAIASFSFKYRTRRALQSLLIIEPDPVPVPLEERPIEELNREEMMTLLQRQKEQLQIKDEKKPIKRELSPSIPDQITPIKRIKGNQGQEIYVLDSDDEDIIVVEA</sequence>
<feature type="region of interest" description="Disordered" evidence="1">
    <location>
        <begin position="116"/>
        <end position="135"/>
    </location>
</feature>
<proteinExistence type="predicted"/>
<dbReference type="OrthoDB" id="4120708at2759"/>
<dbReference type="Pfam" id="PF25534">
    <property type="entry name" value="DUF7918"/>
    <property type="match status" value="2"/>
</dbReference>
<dbReference type="EMBL" id="NAJM01000016">
    <property type="protein sequence ID" value="RVX71614.1"/>
    <property type="molecule type" value="Genomic_DNA"/>
</dbReference>
<evidence type="ECO:0000259" key="2">
    <source>
        <dbReference type="Pfam" id="PF25534"/>
    </source>
</evidence>
<dbReference type="InterPro" id="IPR057678">
    <property type="entry name" value="DUF7918"/>
</dbReference>
<dbReference type="Proteomes" id="UP000288859">
    <property type="component" value="Unassembled WGS sequence"/>
</dbReference>
<comment type="caution">
    <text evidence="3">The sequence shown here is derived from an EMBL/GenBank/DDBJ whole genome shotgun (WGS) entry which is preliminary data.</text>
</comment>
<feature type="compositionally biased region" description="Polar residues" evidence="1">
    <location>
        <begin position="116"/>
        <end position="126"/>
    </location>
</feature>
<name>A0A438N783_EXOME</name>
<organism evidence="3 4">
    <name type="scientific">Exophiala mesophila</name>
    <name type="common">Black yeast-like fungus</name>
    <dbReference type="NCBI Taxonomy" id="212818"/>
    <lineage>
        <taxon>Eukaryota</taxon>
        <taxon>Fungi</taxon>
        <taxon>Dikarya</taxon>
        <taxon>Ascomycota</taxon>
        <taxon>Pezizomycotina</taxon>
        <taxon>Eurotiomycetes</taxon>
        <taxon>Chaetothyriomycetidae</taxon>
        <taxon>Chaetothyriales</taxon>
        <taxon>Herpotrichiellaceae</taxon>
        <taxon>Exophiala</taxon>
    </lineage>
</organism>
<accession>A0A438N783</accession>
<evidence type="ECO:0000313" key="3">
    <source>
        <dbReference type="EMBL" id="RVX71614.1"/>
    </source>
</evidence>
<reference evidence="3 4" key="1">
    <citation type="submission" date="2017-03" db="EMBL/GenBank/DDBJ databases">
        <title>Genomes of endolithic fungi from Antarctica.</title>
        <authorList>
            <person name="Coleine C."/>
            <person name="Masonjones S."/>
            <person name="Stajich J.E."/>
        </authorList>
    </citation>
    <scope>NUCLEOTIDE SEQUENCE [LARGE SCALE GENOMIC DNA]</scope>
    <source>
        <strain evidence="3 4">CCFEE 6314</strain>
    </source>
</reference>
<dbReference type="AlphaFoldDB" id="A0A438N783"/>
<dbReference type="PANTHER" id="PTHR36223:SF1">
    <property type="entry name" value="TRANSCRIPTION ELONGATION FACTOR EAF N-TERMINAL DOMAIN-CONTAINING PROTEIN"/>
    <property type="match status" value="1"/>
</dbReference>
<evidence type="ECO:0000313" key="4">
    <source>
        <dbReference type="Proteomes" id="UP000288859"/>
    </source>
</evidence>
<evidence type="ECO:0000256" key="1">
    <source>
        <dbReference type="SAM" id="MobiDB-lite"/>
    </source>
</evidence>
<protein>
    <recommendedName>
        <fullName evidence="2">DUF7918 domain-containing protein</fullName>
    </recommendedName>
</protein>
<dbReference type="PANTHER" id="PTHR36223">
    <property type="entry name" value="BETA-LACTAMASE-TYPE TRANSPEPTIDASE FOLD DOMAIN CONTAINING PROTEIN"/>
    <property type="match status" value="1"/>
</dbReference>
<dbReference type="VEuPathDB" id="FungiDB:PV10_08436"/>
<feature type="domain" description="DUF7918" evidence="2">
    <location>
        <begin position="7"/>
        <end position="84"/>
    </location>
</feature>